<dbReference type="InterPro" id="IPR036047">
    <property type="entry name" value="F-box-like_dom_sf"/>
</dbReference>
<evidence type="ECO:0000256" key="1">
    <source>
        <dbReference type="SAM" id="MobiDB-lite"/>
    </source>
</evidence>
<dbReference type="InterPro" id="IPR050232">
    <property type="entry name" value="FBL13/AtMIF1-like"/>
</dbReference>
<feature type="region of interest" description="Disordered" evidence="1">
    <location>
        <begin position="398"/>
        <end position="428"/>
    </location>
</feature>
<dbReference type="CDD" id="cd22160">
    <property type="entry name" value="F-box_AtFBL13-like"/>
    <property type="match status" value="1"/>
</dbReference>
<dbReference type="PANTHER" id="PTHR31900:SF30">
    <property type="entry name" value="SUPERFAMILY PROTEIN, PUTATIVE-RELATED"/>
    <property type="match status" value="1"/>
</dbReference>
<dbReference type="SUPFAM" id="SSF52047">
    <property type="entry name" value="RNI-like"/>
    <property type="match status" value="1"/>
</dbReference>
<dbReference type="AlphaFoldDB" id="A0A072TXG0"/>
<sequence>MAEDIISTFPDPILCHILSFLETKQSVATSILSKRWKYLYLSVTTLYFTNTAEQRFTLFDENTLFRFNEFVYSVLLSRDPALPIKTFRLEVIYLFNPNGPSSSVFKWINFVLQRGVESLHLDVTLSINILNCRTLVDLKLSRFLVEEADIDYTCSHFLLKAVQYVRSLRLYISEVHHCIYSIPTFHNLTQLVLTSYFDWHYHDCGWQFLVELLNHCPKLQKFDVDQTDTQTDIDEETFNIIADNVPQCLSLHLQTCNLLNLSLQAKLMLARYILKNARVLQTMTISNRGQPEIKGLLSSCPRASATCKLKFQRKRQSRGTCYDMLEGYVPVVFATSFILYYSADVWKETMVGRLYSIKPEESKSREEYSERSSLLLQILGAKDKADNINEIEMACQPSAALPNDNGVSAKRRRRRKYKANKKAGMEAE</sequence>
<reference evidence="3 5" key="1">
    <citation type="journal article" date="2011" name="Nature">
        <title>The Medicago genome provides insight into the evolution of rhizobial symbioses.</title>
        <authorList>
            <person name="Young N.D."/>
            <person name="Debelle F."/>
            <person name="Oldroyd G.E."/>
            <person name="Geurts R."/>
            <person name="Cannon S.B."/>
            <person name="Udvardi M.K."/>
            <person name="Benedito V.A."/>
            <person name="Mayer K.F."/>
            <person name="Gouzy J."/>
            <person name="Schoof H."/>
            <person name="Van de Peer Y."/>
            <person name="Proost S."/>
            <person name="Cook D.R."/>
            <person name="Meyers B.C."/>
            <person name="Spannagl M."/>
            <person name="Cheung F."/>
            <person name="De Mita S."/>
            <person name="Krishnakumar V."/>
            <person name="Gundlach H."/>
            <person name="Zhou S."/>
            <person name="Mudge J."/>
            <person name="Bharti A.K."/>
            <person name="Murray J.D."/>
            <person name="Naoumkina M.A."/>
            <person name="Rosen B."/>
            <person name="Silverstein K.A."/>
            <person name="Tang H."/>
            <person name="Rombauts S."/>
            <person name="Zhao P.X."/>
            <person name="Zhou P."/>
            <person name="Barbe V."/>
            <person name="Bardou P."/>
            <person name="Bechner M."/>
            <person name="Bellec A."/>
            <person name="Berger A."/>
            <person name="Berges H."/>
            <person name="Bidwell S."/>
            <person name="Bisseling T."/>
            <person name="Choisne N."/>
            <person name="Couloux A."/>
            <person name="Denny R."/>
            <person name="Deshpande S."/>
            <person name="Dai X."/>
            <person name="Doyle J.J."/>
            <person name="Dudez A.M."/>
            <person name="Farmer A.D."/>
            <person name="Fouteau S."/>
            <person name="Franken C."/>
            <person name="Gibelin C."/>
            <person name="Gish J."/>
            <person name="Goldstein S."/>
            <person name="Gonzalez A.J."/>
            <person name="Green P.J."/>
            <person name="Hallab A."/>
            <person name="Hartog M."/>
            <person name="Hua A."/>
            <person name="Humphray S.J."/>
            <person name="Jeong D.H."/>
            <person name="Jing Y."/>
            <person name="Jocker A."/>
            <person name="Kenton S.M."/>
            <person name="Kim D.J."/>
            <person name="Klee K."/>
            <person name="Lai H."/>
            <person name="Lang C."/>
            <person name="Lin S."/>
            <person name="Macmil S.L."/>
            <person name="Magdelenat G."/>
            <person name="Matthews L."/>
            <person name="McCorrison J."/>
            <person name="Monaghan E.L."/>
            <person name="Mun J.H."/>
            <person name="Najar F.Z."/>
            <person name="Nicholson C."/>
            <person name="Noirot C."/>
            <person name="O'Bleness M."/>
            <person name="Paule C.R."/>
            <person name="Poulain J."/>
            <person name="Prion F."/>
            <person name="Qin B."/>
            <person name="Qu C."/>
            <person name="Retzel E.F."/>
            <person name="Riddle C."/>
            <person name="Sallet E."/>
            <person name="Samain S."/>
            <person name="Samson N."/>
            <person name="Sanders I."/>
            <person name="Saurat O."/>
            <person name="Scarpelli C."/>
            <person name="Schiex T."/>
            <person name="Segurens B."/>
            <person name="Severin A.J."/>
            <person name="Sherrier D.J."/>
            <person name="Shi R."/>
            <person name="Sims S."/>
            <person name="Singer S.R."/>
            <person name="Sinharoy S."/>
            <person name="Sterck L."/>
            <person name="Viollet A."/>
            <person name="Wang B.B."/>
            <person name="Wang K."/>
            <person name="Wang M."/>
            <person name="Wang X."/>
            <person name="Warfsmann J."/>
            <person name="Weissenbach J."/>
            <person name="White D.D."/>
            <person name="White J.D."/>
            <person name="Wiley G.B."/>
            <person name="Wincker P."/>
            <person name="Xing Y."/>
            <person name="Yang L."/>
            <person name="Yao Z."/>
            <person name="Ying F."/>
            <person name="Zhai J."/>
            <person name="Zhou L."/>
            <person name="Zuber A."/>
            <person name="Denarie J."/>
            <person name="Dixon R.A."/>
            <person name="May G.D."/>
            <person name="Schwartz D.C."/>
            <person name="Rogers J."/>
            <person name="Quetier F."/>
            <person name="Town C.D."/>
            <person name="Roe B.A."/>
        </authorList>
    </citation>
    <scope>NUCLEOTIDE SEQUENCE [LARGE SCALE GENOMIC DNA]</scope>
    <source>
        <strain evidence="3">A17</strain>
        <strain evidence="4 5">cv. Jemalong A17</strain>
    </source>
</reference>
<dbReference type="Gene3D" id="1.20.1280.50">
    <property type="match status" value="1"/>
</dbReference>
<gene>
    <name evidence="3" type="ordered locus">MTR_7g034090</name>
</gene>
<reference evidence="3 5" key="2">
    <citation type="journal article" date="2014" name="BMC Genomics">
        <title>An improved genome release (version Mt4.0) for the model legume Medicago truncatula.</title>
        <authorList>
            <person name="Tang H."/>
            <person name="Krishnakumar V."/>
            <person name="Bidwell S."/>
            <person name="Rosen B."/>
            <person name="Chan A."/>
            <person name="Zhou S."/>
            <person name="Gentzbittel L."/>
            <person name="Childs K.L."/>
            <person name="Yandell M."/>
            <person name="Gundlach H."/>
            <person name="Mayer K.F."/>
            <person name="Schwartz D.C."/>
            <person name="Town C.D."/>
        </authorList>
    </citation>
    <scope>GENOME REANNOTATION</scope>
    <source>
        <strain evidence="3">A17</strain>
        <strain evidence="4 5">cv. Jemalong A17</strain>
    </source>
</reference>
<dbReference type="EnsemblPlants" id="KEH22189">
    <property type="protein sequence ID" value="KEH22189"/>
    <property type="gene ID" value="MTR_7g034090"/>
</dbReference>
<keyword evidence="5" id="KW-1185">Reference proteome</keyword>
<dbReference type="InterPro" id="IPR032675">
    <property type="entry name" value="LRR_dom_sf"/>
</dbReference>
<dbReference type="InterPro" id="IPR053781">
    <property type="entry name" value="F-box_AtFBL13-like"/>
</dbReference>
<evidence type="ECO:0000313" key="4">
    <source>
        <dbReference type="EnsemblPlants" id="KEH22189"/>
    </source>
</evidence>
<dbReference type="InterPro" id="IPR006566">
    <property type="entry name" value="FBD"/>
</dbReference>
<organism evidence="3 5">
    <name type="scientific">Medicago truncatula</name>
    <name type="common">Barrel medic</name>
    <name type="synonym">Medicago tribuloides</name>
    <dbReference type="NCBI Taxonomy" id="3880"/>
    <lineage>
        <taxon>Eukaryota</taxon>
        <taxon>Viridiplantae</taxon>
        <taxon>Streptophyta</taxon>
        <taxon>Embryophyta</taxon>
        <taxon>Tracheophyta</taxon>
        <taxon>Spermatophyta</taxon>
        <taxon>Magnoliopsida</taxon>
        <taxon>eudicotyledons</taxon>
        <taxon>Gunneridae</taxon>
        <taxon>Pentapetalae</taxon>
        <taxon>rosids</taxon>
        <taxon>fabids</taxon>
        <taxon>Fabales</taxon>
        <taxon>Fabaceae</taxon>
        <taxon>Papilionoideae</taxon>
        <taxon>50 kb inversion clade</taxon>
        <taxon>NPAAA clade</taxon>
        <taxon>Hologalegina</taxon>
        <taxon>IRL clade</taxon>
        <taxon>Trifolieae</taxon>
        <taxon>Medicago</taxon>
    </lineage>
</organism>
<dbReference type="Proteomes" id="UP000002051">
    <property type="component" value="Unassembled WGS sequence"/>
</dbReference>
<accession>A0A072TXG0</accession>
<dbReference type="EMBL" id="CM001223">
    <property type="protein sequence ID" value="KEH22189.1"/>
    <property type="molecule type" value="Genomic_DNA"/>
</dbReference>
<feature type="domain" description="F-box" evidence="2">
    <location>
        <begin position="3"/>
        <end position="51"/>
    </location>
</feature>
<evidence type="ECO:0000313" key="3">
    <source>
        <dbReference type="EMBL" id="KEH22189.1"/>
    </source>
</evidence>
<dbReference type="SMART" id="SM00579">
    <property type="entry name" value="FBD"/>
    <property type="match status" value="1"/>
</dbReference>
<dbReference type="Pfam" id="PF00646">
    <property type="entry name" value="F-box"/>
    <property type="match status" value="1"/>
</dbReference>
<name>A0A072TXG0_MEDTR</name>
<dbReference type="HOGENOM" id="CLU_641540_0_0_1"/>
<evidence type="ECO:0000313" key="5">
    <source>
        <dbReference type="Proteomes" id="UP000002051"/>
    </source>
</evidence>
<dbReference type="SUPFAM" id="SSF81383">
    <property type="entry name" value="F-box domain"/>
    <property type="match status" value="1"/>
</dbReference>
<dbReference type="InterPro" id="IPR001810">
    <property type="entry name" value="F-box_dom"/>
</dbReference>
<dbReference type="Pfam" id="PF08387">
    <property type="entry name" value="FBD"/>
    <property type="match status" value="1"/>
</dbReference>
<dbReference type="Gene3D" id="3.80.10.10">
    <property type="entry name" value="Ribonuclease Inhibitor"/>
    <property type="match status" value="1"/>
</dbReference>
<protein>
    <submittedName>
        <fullName evidence="3">F-box/RNI/FBD-like domain protein</fullName>
    </submittedName>
</protein>
<dbReference type="PANTHER" id="PTHR31900">
    <property type="entry name" value="F-BOX/RNI SUPERFAMILY PROTEIN-RELATED"/>
    <property type="match status" value="1"/>
</dbReference>
<dbReference type="PROSITE" id="PS50181">
    <property type="entry name" value="FBOX"/>
    <property type="match status" value="1"/>
</dbReference>
<proteinExistence type="predicted"/>
<evidence type="ECO:0000259" key="2">
    <source>
        <dbReference type="PROSITE" id="PS50181"/>
    </source>
</evidence>
<reference evidence="4" key="3">
    <citation type="submission" date="2015-04" db="UniProtKB">
        <authorList>
            <consortium name="EnsemblPlants"/>
        </authorList>
    </citation>
    <scope>IDENTIFICATION</scope>
    <source>
        <strain evidence="4">cv. Jemalong A17</strain>
    </source>
</reference>
<feature type="compositionally biased region" description="Basic residues" evidence="1">
    <location>
        <begin position="409"/>
        <end position="421"/>
    </location>
</feature>